<feature type="transmembrane region" description="Helical" evidence="1">
    <location>
        <begin position="222"/>
        <end position="242"/>
    </location>
</feature>
<keyword evidence="1" id="KW-1133">Transmembrane helix</keyword>
<dbReference type="OrthoDB" id="64737at2"/>
<feature type="transmembrane region" description="Helical" evidence="1">
    <location>
        <begin position="34"/>
        <end position="51"/>
    </location>
</feature>
<protein>
    <submittedName>
        <fullName evidence="2">DUF1345 domain-containing protein</fullName>
    </submittedName>
</protein>
<dbReference type="EMBL" id="QFYQ01000001">
    <property type="protein sequence ID" value="RAK54697.1"/>
    <property type="molecule type" value="Genomic_DNA"/>
</dbReference>
<evidence type="ECO:0000256" key="1">
    <source>
        <dbReference type="SAM" id="Phobius"/>
    </source>
</evidence>
<dbReference type="Proteomes" id="UP000249254">
    <property type="component" value="Unassembled WGS sequence"/>
</dbReference>
<evidence type="ECO:0000313" key="3">
    <source>
        <dbReference type="Proteomes" id="UP000249254"/>
    </source>
</evidence>
<comment type="caution">
    <text evidence="2">The sequence shown here is derived from an EMBL/GenBank/DDBJ whole genome shotgun (WGS) entry which is preliminary data.</text>
</comment>
<keyword evidence="1" id="KW-0812">Transmembrane</keyword>
<dbReference type="AlphaFoldDB" id="A0A328AJL2"/>
<keyword evidence="3" id="KW-1185">Reference proteome</keyword>
<name>A0A328AJL2_9CAUL</name>
<feature type="transmembrane region" description="Helical" evidence="1">
    <location>
        <begin position="101"/>
        <end position="124"/>
    </location>
</feature>
<keyword evidence="1" id="KW-0472">Membrane</keyword>
<dbReference type="InterPro" id="IPR009781">
    <property type="entry name" value="DUF1345"/>
</dbReference>
<organism evidence="2 3">
    <name type="scientific">Phenylobacterium soli</name>
    <dbReference type="NCBI Taxonomy" id="2170551"/>
    <lineage>
        <taxon>Bacteria</taxon>
        <taxon>Pseudomonadati</taxon>
        <taxon>Pseudomonadota</taxon>
        <taxon>Alphaproteobacteria</taxon>
        <taxon>Caulobacterales</taxon>
        <taxon>Caulobacteraceae</taxon>
        <taxon>Phenylobacterium</taxon>
    </lineage>
</organism>
<accession>A0A328AJL2</accession>
<feature type="transmembrane region" description="Helical" evidence="1">
    <location>
        <begin position="63"/>
        <end position="81"/>
    </location>
</feature>
<sequence length="243" mass="25898">MVRPHRGSGEHGMAEAQAHRTRGVWRIFASRPRLFGAAMIGAVTGLALAKFQPALPAVTDFVVGWDLMCLAFMLSVTGAMIDHSPDDIRARAEREDEGRGLILGLVLVAAAASVAAIGAELGLAKTAHGVLKAADVTLVVGTVALSWLMVQLVFALHYAHEYYDENEACEGHDTKGLAFPGGETPDYWDFIHFSIVVGVAAQTADIAFTSKGMRRIGTVHSLVAFVFNTVIVALTINLLAGLF</sequence>
<gene>
    <name evidence="2" type="ORF">DJ017_09260</name>
</gene>
<evidence type="ECO:0000313" key="2">
    <source>
        <dbReference type="EMBL" id="RAK54697.1"/>
    </source>
</evidence>
<reference evidence="3" key="1">
    <citation type="submission" date="2018-05" db="EMBL/GenBank/DDBJ databases">
        <authorList>
            <person name="Li X."/>
        </authorList>
    </citation>
    <scope>NUCLEOTIDE SEQUENCE [LARGE SCALE GENOMIC DNA]</scope>
    <source>
        <strain evidence="3">LX32</strain>
    </source>
</reference>
<proteinExistence type="predicted"/>
<dbReference type="Pfam" id="PF07077">
    <property type="entry name" value="DUF1345"/>
    <property type="match status" value="1"/>
</dbReference>
<feature type="transmembrane region" description="Helical" evidence="1">
    <location>
        <begin position="136"/>
        <end position="158"/>
    </location>
</feature>